<protein>
    <recommendedName>
        <fullName evidence="1">F-box domain-containing protein</fullName>
    </recommendedName>
</protein>
<evidence type="ECO:0000313" key="2">
    <source>
        <dbReference type="EMBL" id="RZC83429.1"/>
    </source>
</evidence>
<dbReference type="SUPFAM" id="SSF81383">
    <property type="entry name" value="F-box domain"/>
    <property type="match status" value="1"/>
</dbReference>
<evidence type="ECO:0000259" key="1">
    <source>
        <dbReference type="PROSITE" id="PS50181"/>
    </source>
</evidence>
<dbReference type="Gene3D" id="1.20.1280.50">
    <property type="match status" value="1"/>
</dbReference>
<dbReference type="OrthoDB" id="512036at2759"/>
<proteinExistence type="predicted"/>
<dbReference type="EMBL" id="CM010725">
    <property type="protein sequence ID" value="RZC83429.1"/>
    <property type="molecule type" value="Genomic_DNA"/>
</dbReference>
<gene>
    <name evidence="2" type="ORF">C5167_046217</name>
</gene>
<dbReference type="PROSITE" id="PS50181">
    <property type="entry name" value="FBOX"/>
    <property type="match status" value="1"/>
</dbReference>
<accession>A0A4Y7LGT8</accession>
<dbReference type="SMART" id="SM00256">
    <property type="entry name" value="FBOX"/>
    <property type="match status" value="1"/>
</dbReference>
<evidence type="ECO:0000313" key="3">
    <source>
        <dbReference type="Proteomes" id="UP000316621"/>
    </source>
</evidence>
<dbReference type="AlphaFoldDB" id="A0A4Y7LGT8"/>
<reference evidence="2 3" key="1">
    <citation type="journal article" date="2018" name="Science">
        <title>The opium poppy genome and morphinan production.</title>
        <authorList>
            <person name="Guo L."/>
            <person name="Winzer T."/>
            <person name="Yang X."/>
            <person name="Li Y."/>
            <person name="Ning Z."/>
            <person name="He Z."/>
            <person name="Teodor R."/>
            <person name="Lu Y."/>
            <person name="Bowser T.A."/>
            <person name="Graham I.A."/>
            <person name="Ye K."/>
        </authorList>
    </citation>
    <scope>NUCLEOTIDE SEQUENCE [LARGE SCALE GENOMIC DNA]</scope>
    <source>
        <strain evidence="3">cv. HN1</strain>
        <tissue evidence="2">Leaves</tissue>
    </source>
</reference>
<dbReference type="STRING" id="3469.A0A4Y7LGT8"/>
<feature type="domain" description="F-box" evidence="1">
    <location>
        <begin position="84"/>
        <end position="130"/>
    </location>
</feature>
<dbReference type="Pfam" id="PF12937">
    <property type="entry name" value="F-box-like"/>
    <property type="match status" value="1"/>
</dbReference>
<dbReference type="PANTHER" id="PTHR31482:SF18">
    <property type="entry name" value="ESTS AU081301(E20138)"/>
    <property type="match status" value="1"/>
</dbReference>
<dbReference type="PANTHER" id="PTHR31482">
    <property type="entry name" value="ESTS AU081301(E20138)"/>
    <property type="match status" value="1"/>
</dbReference>
<dbReference type="Proteomes" id="UP000316621">
    <property type="component" value="Chromosome 11"/>
</dbReference>
<dbReference type="InterPro" id="IPR036047">
    <property type="entry name" value="F-box-like_dom_sf"/>
</dbReference>
<dbReference type="InterPro" id="IPR001810">
    <property type="entry name" value="F-box_dom"/>
</dbReference>
<dbReference type="OMA" id="YTHGSRW"/>
<name>A0A4Y7LGT8_PAPSO</name>
<keyword evidence="3" id="KW-1185">Reference proteome</keyword>
<dbReference type="Gramene" id="RZC83429">
    <property type="protein sequence ID" value="RZC83429"/>
    <property type="gene ID" value="C5167_046217"/>
</dbReference>
<organism evidence="2 3">
    <name type="scientific">Papaver somniferum</name>
    <name type="common">Opium poppy</name>
    <dbReference type="NCBI Taxonomy" id="3469"/>
    <lineage>
        <taxon>Eukaryota</taxon>
        <taxon>Viridiplantae</taxon>
        <taxon>Streptophyta</taxon>
        <taxon>Embryophyta</taxon>
        <taxon>Tracheophyta</taxon>
        <taxon>Spermatophyta</taxon>
        <taxon>Magnoliopsida</taxon>
        <taxon>Ranunculales</taxon>
        <taxon>Papaveraceae</taxon>
        <taxon>Papaveroideae</taxon>
        <taxon>Papaver</taxon>
    </lineage>
</organism>
<sequence length="394" mass="46311">MLFFLISCVSFIFLSKSLSLKSLPSWLGDMRLFFLWFWRNLLSLLVNSLRTTKISIENSERMSLRKKLVSSTRVEHIEEEMNYEMSVLDLPELVLESILGRLSPSGLCSMAAVCSSMRDRCRSDYLWKRHMDEKWGKVIGKAAYREWQWHIASKKNYALDRSNSKSIPRSLSCIWPLTWFKSKLENSNKPESSLPADSIMSWYLSLETGNFWFPAQVYNREHGHVGFMLSCYDAELSYDSRTDTFHARYPPHGRRTIVIEEGVDWDRIRAPAIDTLPHDLHVSDCLHDLHPGDHIEIQWRRNKEFPYGWWYGIVGHLEHCDGNERHCLCHSSDTVVLEFNQYTHGSRWRQTFVSRKDHREEGNEADGFYGGIRKLYAADEISMWKRLWPTEVLE</sequence>